<evidence type="ECO:0000259" key="10">
    <source>
        <dbReference type="Pfam" id="PF13231"/>
    </source>
</evidence>
<dbReference type="EMBL" id="JBGUBD010000001">
    <property type="protein sequence ID" value="MFA9476890.1"/>
    <property type="molecule type" value="Genomic_DNA"/>
</dbReference>
<dbReference type="EC" id="2.4.-.-" evidence="11"/>
<name>A0ABV4U138_9BACT</name>
<dbReference type="PANTHER" id="PTHR33908">
    <property type="entry name" value="MANNOSYLTRANSFERASE YKCB-RELATED"/>
    <property type="match status" value="1"/>
</dbReference>
<feature type="transmembrane region" description="Helical" evidence="9">
    <location>
        <begin position="249"/>
        <end position="269"/>
    </location>
</feature>
<evidence type="ECO:0000313" key="12">
    <source>
        <dbReference type="Proteomes" id="UP001575105"/>
    </source>
</evidence>
<evidence type="ECO:0000256" key="7">
    <source>
        <dbReference type="ARBA" id="ARBA00023136"/>
    </source>
</evidence>
<feature type="transmembrane region" description="Helical" evidence="9">
    <location>
        <begin position="57"/>
        <end position="75"/>
    </location>
</feature>
<dbReference type="InterPro" id="IPR038731">
    <property type="entry name" value="RgtA/B/C-like"/>
</dbReference>
<evidence type="ECO:0000256" key="6">
    <source>
        <dbReference type="ARBA" id="ARBA00022989"/>
    </source>
</evidence>
<dbReference type="Pfam" id="PF13231">
    <property type="entry name" value="PMT_2"/>
    <property type="match status" value="1"/>
</dbReference>
<feature type="transmembrane region" description="Helical" evidence="9">
    <location>
        <begin position="396"/>
        <end position="415"/>
    </location>
</feature>
<feature type="transmembrane region" description="Helical" evidence="9">
    <location>
        <begin position="351"/>
        <end position="367"/>
    </location>
</feature>
<feature type="transmembrane region" description="Helical" evidence="9">
    <location>
        <begin position="372"/>
        <end position="390"/>
    </location>
</feature>
<keyword evidence="6 9" id="KW-1133">Transmembrane helix</keyword>
<feature type="transmembrane region" description="Helical" evidence="9">
    <location>
        <begin position="158"/>
        <end position="176"/>
    </location>
</feature>
<dbReference type="GO" id="GO:0016757">
    <property type="term" value="F:glycosyltransferase activity"/>
    <property type="evidence" value="ECO:0007669"/>
    <property type="project" value="UniProtKB-KW"/>
</dbReference>
<keyword evidence="2" id="KW-1003">Cell membrane</keyword>
<keyword evidence="7 9" id="KW-0472">Membrane</keyword>
<comment type="subcellular location">
    <subcellularLocation>
        <location evidence="1">Cell membrane</location>
        <topology evidence="1">Multi-pass membrane protein</topology>
    </subcellularLocation>
</comment>
<evidence type="ECO:0000256" key="1">
    <source>
        <dbReference type="ARBA" id="ARBA00004651"/>
    </source>
</evidence>
<evidence type="ECO:0000256" key="4">
    <source>
        <dbReference type="ARBA" id="ARBA00022679"/>
    </source>
</evidence>
<accession>A0ABV4U138</accession>
<keyword evidence="3 11" id="KW-0328">Glycosyltransferase</keyword>
<evidence type="ECO:0000256" key="3">
    <source>
        <dbReference type="ARBA" id="ARBA00022676"/>
    </source>
</evidence>
<comment type="caution">
    <text evidence="11">The sequence shown here is derived from an EMBL/GenBank/DDBJ whole genome shotgun (WGS) entry which is preliminary data.</text>
</comment>
<evidence type="ECO:0000256" key="8">
    <source>
        <dbReference type="SAM" id="MobiDB-lite"/>
    </source>
</evidence>
<evidence type="ECO:0000256" key="5">
    <source>
        <dbReference type="ARBA" id="ARBA00022692"/>
    </source>
</evidence>
<feature type="transmembrane region" description="Helical" evidence="9">
    <location>
        <begin position="211"/>
        <end position="237"/>
    </location>
</feature>
<organism evidence="11 12">
    <name type="scientific">Natronomicrosphaera hydrolytica</name>
    <dbReference type="NCBI Taxonomy" id="3242702"/>
    <lineage>
        <taxon>Bacteria</taxon>
        <taxon>Pseudomonadati</taxon>
        <taxon>Planctomycetota</taxon>
        <taxon>Phycisphaerae</taxon>
        <taxon>Phycisphaerales</taxon>
        <taxon>Phycisphaeraceae</taxon>
        <taxon>Natronomicrosphaera</taxon>
    </lineage>
</organism>
<feature type="transmembrane region" description="Helical" evidence="9">
    <location>
        <begin position="127"/>
        <end position="149"/>
    </location>
</feature>
<evidence type="ECO:0000256" key="2">
    <source>
        <dbReference type="ARBA" id="ARBA00022475"/>
    </source>
</evidence>
<feature type="transmembrane region" description="Helical" evidence="9">
    <location>
        <begin position="328"/>
        <end position="345"/>
    </location>
</feature>
<dbReference type="InterPro" id="IPR050297">
    <property type="entry name" value="LipidA_mod_glycosyltrf_83"/>
</dbReference>
<evidence type="ECO:0000256" key="9">
    <source>
        <dbReference type="SAM" id="Phobius"/>
    </source>
</evidence>
<dbReference type="RefSeq" id="WP_425343815.1">
    <property type="nucleotide sequence ID" value="NZ_JBGUBD010000001.1"/>
</dbReference>
<feature type="domain" description="Glycosyltransferase RgtA/B/C/D-like" evidence="10">
    <location>
        <begin position="109"/>
        <end position="262"/>
    </location>
</feature>
<dbReference type="PANTHER" id="PTHR33908:SF11">
    <property type="entry name" value="MEMBRANE PROTEIN"/>
    <property type="match status" value="1"/>
</dbReference>
<proteinExistence type="predicted"/>
<keyword evidence="12" id="KW-1185">Reference proteome</keyword>
<evidence type="ECO:0000313" key="11">
    <source>
        <dbReference type="EMBL" id="MFA9476890.1"/>
    </source>
</evidence>
<keyword evidence="5 9" id="KW-0812">Transmembrane</keyword>
<dbReference type="Proteomes" id="UP001575105">
    <property type="component" value="Unassembled WGS sequence"/>
</dbReference>
<protein>
    <submittedName>
        <fullName evidence="11">ArnT family glycosyltransferase</fullName>
        <ecNumber evidence="11">2.4.-.-</ecNumber>
    </submittedName>
</protein>
<gene>
    <name evidence="11" type="ORF">ACERK3_01155</name>
</gene>
<feature type="region of interest" description="Disordered" evidence="8">
    <location>
        <begin position="18"/>
        <end position="40"/>
    </location>
</feature>
<sequence length="547" mass="60315">MARFTVRRREAEEYPSIMALPSSSVDQTQPAPQPQPATVKPGPVTGYLTAGAERWRWVLLVLVLAFYGLAFQGEFRGQPDSGLHLTIARSLYMGEGFVHPLGDEVRANPGLAYLLAGVMFVGGPEPFALANAVMLGIGLATLGVAFLWFRLHLGRPTAVLLTTFLALSLMFFKYSFQLMTDMPFLLGVMLFLLGWDQLLKRKAVRPGDLALLLCGTAIMVAFRTVAITFLGAVMLALLWHTLRSSDRRVWAAGGVLLVLCIVGLAAALITSHGTSNDNGPRIAADTQLIAGRLQNLGRTLTDTVPENVTRLVTAHMAHAVTGVRPDPYTSSLIGLTAIGFGLALFRRHPLGALLVLAFIVQTLLFIVTERYYLAILPVLLLGWWYAARWLDQRRQWWSVGLCALLLAGWLVPNSIRMGNFVLLQRETPFLDHHGGGRYGALFTLRDWLSEPDTLPSGAAIVTDHRDLHVLVYLTMPLDVTVTSHRHIEAGLDVGSNVYVLEPMNRGVQRLIERQDWRLGRPVLTVPTQRATETLRLRPVVKAKADTE</sequence>
<keyword evidence="4 11" id="KW-0808">Transferase</keyword>
<reference evidence="11 12" key="1">
    <citation type="submission" date="2024-08" db="EMBL/GenBank/DDBJ databases">
        <title>Whole-genome sequencing of halo(alkali)philic microorganisms from hypersaline lakes.</title>
        <authorList>
            <person name="Sorokin D.Y."/>
            <person name="Merkel A.Y."/>
            <person name="Messina E."/>
            <person name="Yakimov M."/>
        </authorList>
    </citation>
    <scope>NUCLEOTIDE SEQUENCE [LARGE SCALE GENOMIC DNA]</scope>
    <source>
        <strain evidence="11 12">AB-hyl4</strain>
    </source>
</reference>